<feature type="chain" id="PRO_5012624361" evidence="9">
    <location>
        <begin position="19"/>
        <end position="299"/>
    </location>
</feature>
<keyword evidence="5 9" id="KW-0732">Signal</keyword>
<sequence length="299" mass="33372">MRFIPFLVGFLLSVATSAHQYINEFQQRPTPIELNDGTYDKITSTPRDYHVAILLTALEAQYGCSQCRSFQPEWELIAQSWNKGIKPDGIKLAFGTLDFSNGRSIFQKVRANSGLGEHSDLPISAEQCYAWMNRHLPDGHKPPLVRPVNYLRLISAITILMGLVALVSVVGPYVLPIIRNRNLWAVVSLIFILLFTSGHMFNHIRKVPYVASNGKGGITYFAGGFSNQLGMETQIIAAIYGTLSFAIIVLALKVPRIVDSRAQQLAVIIWGTILFGMYSFLLSVFRVKNGGYPFFLPPF</sequence>
<keyword evidence="8" id="KW-0472">Membrane</keyword>
<dbReference type="AlphaFoldDB" id="A0A232LQQ6"/>
<evidence type="ECO:0000313" key="10">
    <source>
        <dbReference type="EMBL" id="OXV06469.1"/>
    </source>
</evidence>
<dbReference type="EMBL" id="NPHW01005707">
    <property type="protein sequence ID" value="OXV06469.1"/>
    <property type="molecule type" value="Genomic_DNA"/>
</dbReference>
<dbReference type="Pfam" id="PF04756">
    <property type="entry name" value="OST3_OST6"/>
    <property type="match status" value="2"/>
</dbReference>
<comment type="caution">
    <text evidence="10">The sequence shown here is derived from an EMBL/GenBank/DDBJ whole genome shotgun (WGS) entry which is preliminary data.</text>
</comment>
<keyword evidence="6" id="KW-0256">Endoplasmic reticulum</keyword>
<evidence type="ECO:0000256" key="7">
    <source>
        <dbReference type="ARBA" id="ARBA00022989"/>
    </source>
</evidence>
<gene>
    <name evidence="10" type="ORF">Egran_05763</name>
</gene>
<proteinExistence type="inferred from homology"/>
<dbReference type="GO" id="GO:0018279">
    <property type="term" value="P:protein N-linked glycosylation via asparagine"/>
    <property type="evidence" value="ECO:0007669"/>
    <property type="project" value="TreeGrafter"/>
</dbReference>
<evidence type="ECO:0000313" key="11">
    <source>
        <dbReference type="Proteomes" id="UP000243515"/>
    </source>
</evidence>
<evidence type="ECO:0000256" key="8">
    <source>
        <dbReference type="ARBA" id="ARBA00023136"/>
    </source>
</evidence>
<dbReference type="PANTHER" id="PTHR12692:SF0">
    <property type="entry name" value="GH11935P"/>
    <property type="match status" value="1"/>
</dbReference>
<evidence type="ECO:0000256" key="1">
    <source>
        <dbReference type="ARBA" id="ARBA00002791"/>
    </source>
</evidence>
<evidence type="ECO:0000256" key="9">
    <source>
        <dbReference type="SAM" id="SignalP"/>
    </source>
</evidence>
<dbReference type="GO" id="GO:0008250">
    <property type="term" value="C:oligosaccharyltransferase complex"/>
    <property type="evidence" value="ECO:0007669"/>
    <property type="project" value="TreeGrafter"/>
</dbReference>
<evidence type="ECO:0000256" key="6">
    <source>
        <dbReference type="ARBA" id="ARBA00022824"/>
    </source>
</evidence>
<evidence type="ECO:0000256" key="3">
    <source>
        <dbReference type="ARBA" id="ARBA00009561"/>
    </source>
</evidence>
<dbReference type="InterPro" id="IPR021149">
    <property type="entry name" value="OligosaccharylTrfase_OST3/OST6"/>
</dbReference>
<feature type="signal peptide" evidence="9">
    <location>
        <begin position="1"/>
        <end position="18"/>
    </location>
</feature>
<reference evidence="10 11" key="1">
    <citation type="journal article" date="2015" name="Environ. Microbiol.">
        <title>Metagenome sequence of Elaphomyces granulatus from sporocarp tissue reveals Ascomycota ectomycorrhizal fingerprints of genome expansion and a Proteobacteria-rich microbiome.</title>
        <authorList>
            <person name="Quandt C.A."/>
            <person name="Kohler A."/>
            <person name="Hesse C.N."/>
            <person name="Sharpton T.J."/>
            <person name="Martin F."/>
            <person name="Spatafora J.W."/>
        </authorList>
    </citation>
    <scope>NUCLEOTIDE SEQUENCE [LARGE SCALE GENOMIC DNA]</scope>
    <source>
        <strain evidence="10 11">OSC145934</strain>
    </source>
</reference>
<comment type="subcellular location">
    <subcellularLocation>
        <location evidence="2">Endoplasmic reticulum membrane</location>
        <topology evidence="2">Multi-pass membrane protein</topology>
    </subcellularLocation>
</comment>
<dbReference type="Gene3D" id="3.40.30.10">
    <property type="entry name" value="Glutaredoxin"/>
    <property type="match status" value="1"/>
</dbReference>
<dbReference type="OrthoDB" id="67566at2759"/>
<dbReference type="Proteomes" id="UP000243515">
    <property type="component" value="Unassembled WGS sequence"/>
</dbReference>
<evidence type="ECO:0000256" key="2">
    <source>
        <dbReference type="ARBA" id="ARBA00004477"/>
    </source>
</evidence>
<comment type="function">
    <text evidence="1">Subunit of the oligosaccharyl transferase (OST) complex that catalyzes the initial transfer of a defined glycan (Glc(3)Man(9)GlcNAc(2) in eukaryotes) from the lipid carrier dolichol-pyrophosphate to an asparagine residue within an Asn-X-Ser/Thr consensus motif in nascent polypeptide chains, the first step in protein N-glycosylation. N-glycosylation occurs cotranslationally and the complex associates with the Sec61 complex at the channel-forming translocon complex that mediates protein translocation across the endoplasmic reticulum (ER). All subunits are required for a maximal enzyme activity.</text>
</comment>
<dbReference type="PANTHER" id="PTHR12692">
    <property type="entry name" value="DOLICHYL-DIPHOSPHOOLIGOSACCHARIDE--PROTEIN GLYCOSYLTRANSFERASE-RELATED"/>
    <property type="match status" value="1"/>
</dbReference>
<keyword evidence="4" id="KW-0812">Transmembrane</keyword>
<keyword evidence="11" id="KW-1185">Reference proteome</keyword>
<accession>A0A232LQQ6</accession>
<keyword evidence="7" id="KW-1133">Transmembrane helix</keyword>
<organism evidence="10 11">
    <name type="scientific">Elaphomyces granulatus</name>
    <dbReference type="NCBI Taxonomy" id="519963"/>
    <lineage>
        <taxon>Eukaryota</taxon>
        <taxon>Fungi</taxon>
        <taxon>Dikarya</taxon>
        <taxon>Ascomycota</taxon>
        <taxon>Pezizomycotina</taxon>
        <taxon>Eurotiomycetes</taxon>
        <taxon>Eurotiomycetidae</taxon>
        <taxon>Eurotiales</taxon>
        <taxon>Elaphomycetaceae</taxon>
        <taxon>Elaphomyces</taxon>
    </lineage>
</organism>
<protein>
    <submittedName>
        <fullName evidence="10">Uncharacterized protein</fullName>
    </submittedName>
</protein>
<comment type="similarity">
    <text evidence="3">Belongs to the OST3/OST6 family.</text>
</comment>
<evidence type="ECO:0000256" key="4">
    <source>
        <dbReference type="ARBA" id="ARBA00022692"/>
    </source>
</evidence>
<evidence type="ECO:0000256" key="5">
    <source>
        <dbReference type="ARBA" id="ARBA00022729"/>
    </source>
</evidence>
<name>A0A232LQQ6_9EURO</name>